<organism evidence="1 2">
    <name type="scientific">Gigaspora margarita</name>
    <dbReference type="NCBI Taxonomy" id="4874"/>
    <lineage>
        <taxon>Eukaryota</taxon>
        <taxon>Fungi</taxon>
        <taxon>Fungi incertae sedis</taxon>
        <taxon>Mucoromycota</taxon>
        <taxon>Glomeromycotina</taxon>
        <taxon>Glomeromycetes</taxon>
        <taxon>Diversisporales</taxon>
        <taxon>Gigasporaceae</taxon>
        <taxon>Gigaspora</taxon>
    </lineage>
</organism>
<name>A0ABN7XQB6_GIGMA</name>
<dbReference type="EMBL" id="CAJVQB010170999">
    <property type="protein sequence ID" value="CAG8857439.1"/>
    <property type="molecule type" value="Genomic_DNA"/>
</dbReference>
<accession>A0ABN7XQB6</accession>
<keyword evidence="2" id="KW-1185">Reference proteome</keyword>
<reference evidence="1 2" key="1">
    <citation type="submission" date="2021-06" db="EMBL/GenBank/DDBJ databases">
        <authorList>
            <person name="Kallberg Y."/>
            <person name="Tangrot J."/>
            <person name="Rosling A."/>
        </authorList>
    </citation>
    <scope>NUCLEOTIDE SEQUENCE [LARGE SCALE GENOMIC DNA]</scope>
    <source>
        <strain evidence="1 2">120-4 pot B 10/14</strain>
    </source>
</reference>
<feature type="non-terminal residue" evidence="1">
    <location>
        <position position="1"/>
    </location>
</feature>
<proteinExistence type="predicted"/>
<evidence type="ECO:0000313" key="2">
    <source>
        <dbReference type="Proteomes" id="UP000789901"/>
    </source>
</evidence>
<gene>
    <name evidence="1" type="ORF">GMARGA_LOCUS46258</name>
</gene>
<comment type="caution">
    <text evidence="1">The sequence shown here is derived from an EMBL/GenBank/DDBJ whole genome shotgun (WGS) entry which is preliminary data.</text>
</comment>
<sequence>GKSANESIGQQEELDRKWKVIEEGIIQAAEETLPKKKCAKD</sequence>
<protein>
    <submittedName>
        <fullName evidence="1">30905_t:CDS:1</fullName>
    </submittedName>
</protein>
<feature type="non-terminal residue" evidence="1">
    <location>
        <position position="41"/>
    </location>
</feature>
<dbReference type="Proteomes" id="UP000789901">
    <property type="component" value="Unassembled WGS sequence"/>
</dbReference>
<evidence type="ECO:0000313" key="1">
    <source>
        <dbReference type="EMBL" id="CAG8857439.1"/>
    </source>
</evidence>